<keyword evidence="2" id="KW-1003">Cell membrane</keyword>
<organism evidence="7 8">
    <name type="scientific">Knoellia flava TL1</name>
    <dbReference type="NCBI Taxonomy" id="1385518"/>
    <lineage>
        <taxon>Bacteria</taxon>
        <taxon>Bacillati</taxon>
        <taxon>Actinomycetota</taxon>
        <taxon>Actinomycetes</taxon>
        <taxon>Micrococcales</taxon>
        <taxon>Intrasporangiaceae</taxon>
        <taxon>Knoellia</taxon>
    </lineage>
</organism>
<evidence type="ECO:0000313" key="8">
    <source>
        <dbReference type="Proteomes" id="UP000029990"/>
    </source>
</evidence>
<evidence type="ECO:0000256" key="2">
    <source>
        <dbReference type="ARBA" id="ARBA00022475"/>
    </source>
</evidence>
<evidence type="ECO:0000256" key="5">
    <source>
        <dbReference type="ARBA" id="ARBA00023136"/>
    </source>
</evidence>
<feature type="transmembrane region" description="Helical" evidence="6">
    <location>
        <begin position="160"/>
        <end position="180"/>
    </location>
</feature>
<keyword evidence="5 6" id="KW-0472">Membrane</keyword>
<dbReference type="Proteomes" id="UP000029990">
    <property type="component" value="Unassembled WGS sequence"/>
</dbReference>
<feature type="transmembrane region" description="Helical" evidence="6">
    <location>
        <begin position="290"/>
        <end position="311"/>
    </location>
</feature>
<dbReference type="PANTHER" id="PTHR30250">
    <property type="entry name" value="PST FAMILY PREDICTED COLANIC ACID TRANSPORTER"/>
    <property type="match status" value="1"/>
</dbReference>
<gene>
    <name evidence="7" type="ORF">N798_14495</name>
</gene>
<sequence>MSDATPQPAGAPTPVVAPRRRGVGAGVVGAGTLVANVFGYALFLVLNRELGADELGAVASLLNLVVIAGVAALSTQLVSAWRVALHRPDAHATALRTGAVVGLVVTGAVLVLTPVVTPLLHLDGPLPVLLVAASMVPTCVTSAVQGTLQGGERFVALGTLYAVVSILRTAGGAVAAWLGWGVTGVMALTALAAWVVAAGAVVLVRGHLRRSLDPAVPTQVRRVLAGMAGTSALLVASTIDTPVARHVLPGEDSGAYAVLSLFAKAAFWGPAFLVTVLYAGMSRARGARPLLLALAGTGAIVAVGVTFSAVLSGPLVRIVGGVGYEHLAGLVPVFTALGGAWALSQVLVFWGAARGRHLVGYLVWSAVGLATVAVVGWRNATVGEVATTFLTASVVVAVVGTLASLPRRATAERPDVSPVTSA</sequence>
<feature type="transmembrane region" description="Helical" evidence="6">
    <location>
        <begin position="385"/>
        <end position="405"/>
    </location>
</feature>
<keyword evidence="4 6" id="KW-1133">Transmembrane helix</keyword>
<feature type="transmembrane region" description="Helical" evidence="6">
    <location>
        <begin position="186"/>
        <end position="208"/>
    </location>
</feature>
<evidence type="ECO:0000256" key="1">
    <source>
        <dbReference type="ARBA" id="ARBA00004651"/>
    </source>
</evidence>
<feature type="transmembrane region" description="Helical" evidence="6">
    <location>
        <begin position="254"/>
        <end position="278"/>
    </location>
</feature>
<dbReference type="EMBL" id="AVPI01000056">
    <property type="protein sequence ID" value="KGN29315.1"/>
    <property type="molecule type" value="Genomic_DNA"/>
</dbReference>
<keyword evidence="8" id="KW-1185">Reference proteome</keyword>
<proteinExistence type="predicted"/>
<dbReference type="InterPro" id="IPR050833">
    <property type="entry name" value="Poly_Biosynth_Transport"/>
</dbReference>
<feature type="transmembrane region" description="Helical" evidence="6">
    <location>
        <begin position="220"/>
        <end position="239"/>
    </location>
</feature>
<reference evidence="7 8" key="1">
    <citation type="submission" date="2013-08" db="EMBL/GenBank/DDBJ databases">
        <title>The genome sequence of Knoellia flava.</title>
        <authorList>
            <person name="Zhu W."/>
            <person name="Wang G."/>
        </authorList>
    </citation>
    <scope>NUCLEOTIDE SEQUENCE [LARGE SCALE GENOMIC DNA]</scope>
    <source>
        <strain evidence="7 8">TL1</strain>
    </source>
</reference>
<keyword evidence="3 6" id="KW-0812">Transmembrane</keyword>
<accession>A0ABR4XAL0</accession>
<comment type="subcellular location">
    <subcellularLocation>
        <location evidence="1">Cell membrane</location>
        <topology evidence="1">Multi-pass membrane protein</topology>
    </subcellularLocation>
</comment>
<evidence type="ECO:0008006" key="9">
    <source>
        <dbReference type="Google" id="ProtNLM"/>
    </source>
</evidence>
<evidence type="ECO:0000256" key="6">
    <source>
        <dbReference type="SAM" id="Phobius"/>
    </source>
</evidence>
<dbReference type="PANTHER" id="PTHR30250:SF11">
    <property type="entry name" value="O-ANTIGEN TRANSPORTER-RELATED"/>
    <property type="match status" value="1"/>
</dbReference>
<feature type="transmembrane region" description="Helical" evidence="6">
    <location>
        <begin position="58"/>
        <end position="81"/>
    </location>
</feature>
<evidence type="ECO:0000256" key="4">
    <source>
        <dbReference type="ARBA" id="ARBA00022989"/>
    </source>
</evidence>
<feature type="transmembrane region" description="Helical" evidence="6">
    <location>
        <begin position="358"/>
        <end position="379"/>
    </location>
</feature>
<protein>
    <recommendedName>
        <fullName evidence="9">Polysaccharide biosynthesis protein</fullName>
    </recommendedName>
</protein>
<feature type="transmembrane region" description="Helical" evidence="6">
    <location>
        <begin position="23"/>
        <end position="46"/>
    </location>
</feature>
<feature type="transmembrane region" description="Helical" evidence="6">
    <location>
        <begin position="128"/>
        <end position="148"/>
    </location>
</feature>
<name>A0ABR4XAL0_9MICO</name>
<evidence type="ECO:0000256" key="3">
    <source>
        <dbReference type="ARBA" id="ARBA00022692"/>
    </source>
</evidence>
<evidence type="ECO:0000313" key="7">
    <source>
        <dbReference type="EMBL" id="KGN29315.1"/>
    </source>
</evidence>
<comment type="caution">
    <text evidence="7">The sequence shown here is derived from an EMBL/GenBank/DDBJ whole genome shotgun (WGS) entry which is preliminary data.</text>
</comment>
<feature type="transmembrane region" description="Helical" evidence="6">
    <location>
        <begin position="93"/>
        <end position="116"/>
    </location>
</feature>
<feature type="transmembrane region" description="Helical" evidence="6">
    <location>
        <begin position="331"/>
        <end position="351"/>
    </location>
</feature>